<dbReference type="RefSeq" id="WP_014388167.1">
    <property type="nucleotide sequence ID" value="NC_017025.1"/>
</dbReference>
<dbReference type="Proteomes" id="UP000007599">
    <property type="component" value="Chromosome I"/>
</dbReference>
<evidence type="ECO:0008006" key="3">
    <source>
        <dbReference type="Google" id="ProtNLM"/>
    </source>
</evidence>
<name>H8XV69_FLAIG</name>
<reference evidence="1 2" key="1">
    <citation type="journal article" date="2012" name="J. Bacteriol.">
        <title>Complete Genome Sequence of Flavobacterium indicum GPSTA100-9T, Isolated from Warm Spring Water.</title>
        <authorList>
            <person name="Barbier P."/>
            <person name="Houel A."/>
            <person name="Loux V."/>
            <person name="Poulain J."/>
            <person name="Bernardet J.F."/>
            <person name="Touchon M."/>
            <person name="Duchaud E."/>
        </authorList>
    </citation>
    <scope>NUCLEOTIDE SEQUENCE [LARGE SCALE GENOMIC DNA]</scope>
    <source>
        <strain evidence="2">DSM 17447 / CIP 109464 / GPTSA100-9</strain>
    </source>
</reference>
<organism evidence="1 2">
    <name type="scientific">Flavobacterium indicum (strain DSM 17447 / CIP 109464 / GPTSA100-9)</name>
    <dbReference type="NCBI Taxonomy" id="1094466"/>
    <lineage>
        <taxon>Bacteria</taxon>
        <taxon>Pseudomonadati</taxon>
        <taxon>Bacteroidota</taxon>
        <taxon>Flavobacteriia</taxon>
        <taxon>Flavobacteriales</taxon>
        <taxon>Flavobacteriaceae</taxon>
        <taxon>Flavobacterium</taxon>
    </lineage>
</organism>
<accession>H8XV69</accession>
<keyword evidence="2" id="KW-1185">Reference proteome</keyword>
<dbReference type="AlphaFoldDB" id="H8XV69"/>
<reference evidence="2" key="2">
    <citation type="submission" date="2012-03" db="EMBL/GenBank/DDBJ databases">
        <title>Complete genome sequence of Flavobacterium indicum GPTSA100-9T, isolated from warm spring water.</title>
        <authorList>
            <person name="Barbier P."/>
            <person name="Houel A."/>
            <person name="Loux V."/>
            <person name="Poulain J."/>
            <person name="Bernardet J.-F."/>
            <person name="Touchon M."/>
            <person name="Duchaud E."/>
        </authorList>
    </citation>
    <scope>NUCLEOTIDE SEQUENCE [LARGE SCALE GENOMIC DNA]</scope>
    <source>
        <strain evidence="2">DSM 17447 / CIP 109464 / GPTSA100-9</strain>
    </source>
</reference>
<dbReference type="HOGENOM" id="CLU_715250_0_0_10"/>
<dbReference type="EMBL" id="HE774682">
    <property type="protein sequence ID" value="CCG53039.1"/>
    <property type="molecule type" value="Genomic_DNA"/>
</dbReference>
<dbReference type="eggNOG" id="ENOG5033Q8X">
    <property type="taxonomic scope" value="Bacteria"/>
</dbReference>
<proteinExistence type="predicted"/>
<evidence type="ECO:0000313" key="2">
    <source>
        <dbReference type="Proteomes" id="UP000007599"/>
    </source>
</evidence>
<gene>
    <name evidence="1" type="ordered locus">KQS_05365</name>
</gene>
<evidence type="ECO:0000313" key="1">
    <source>
        <dbReference type="EMBL" id="CCG53039.1"/>
    </source>
</evidence>
<dbReference type="PATRIC" id="fig|1094466.5.peg.1053"/>
<sequence>MNRLFYLLFFTFSFLFSQKGEKKDFVLIIKDKDTDKVISNASVSINKYNQDYFSNEEGIVKFELAKPSKITITHPDYKVLILQSIQIKENPMVVYLQPFSQEIEELIITNKHPQTILKKLVEVSEENLTLPVRLKIYSREFYKSNGNFTSYNDGLVNFCLNGKPNNVQIDLLIEQNRTIGLPDNDFFDRTTLGYNLNDIVKNYYEFNYLKKVLDAKAKKKFDYEIKTHKQNPDWYIMVIRPKPEVEEFLPEYKIVYDFKKNIIFEMGYEVPLEKIYFADVTNFKVIKGSIFKSNFTATYKQDNGYYFLLSSKEEIGFKAENKKGLKKDIEITNYLITTEHSKKLVPYDPIDVFKDKSLINKKDKIITEYWEENSGLVLTTEEKKIIQEINQSQPKNMD</sequence>
<dbReference type="STRING" id="1094466.KQS_05365"/>
<protein>
    <recommendedName>
        <fullName evidence="3">Carboxypeptidase-like regulatory domain-containing protein</fullName>
    </recommendedName>
</protein>
<dbReference type="KEGG" id="fin:KQS_05365"/>
<dbReference type="OrthoDB" id="1307311at2"/>